<evidence type="ECO:0000256" key="1">
    <source>
        <dbReference type="SAM" id="MobiDB-lite"/>
    </source>
</evidence>
<reference evidence="2" key="1">
    <citation type="submission" date="2021-01" db="EMBL/GenBank/DDBJ databases">
        <authorList>
            <person name="Corre E."/>
            <person name="Pelletier E."/>
            <person name="Niang G."/>
            <person name="Scheremetjew M."/>
            <person name="Finn R."/>
            <person name="Kale V."/>
            <person name="Holt S."/>
            <person name="Cochrane G."/>
            <person name="Meng A."/>
            <person name="Brown T."/>
            <person name="Cohen L."/>
        </authorList>
    </citation>
    <scope>NUCLEOTIDE SEQUENCE</scope>
    <source>
        <strain evidence="2">MM31A-1</strain>
    </source>
</reference>
<feature type="compositionally biased region" description="Basic and acidic residues" evidence="1">
    <location>
        <begin position="92"/>
        <end position="101"/>
    </location>
</feature>
<organism evidence="2">
    <name type="scientific">Chaetoceros debilis</name>
    <dbReference type="NCBI Taxonomy" id="122233"/>
    <lineage>
        <taxon>Eukaryota</taxon>
        <taxon>Sar</taxon>
        <taxon>Stramenopiles</taxon>
        <taxon>Ochrophyta</taxon>
        <taxon>Bacillariophyta</taxon>
        <taxon>Coscinodiscophyceae</taxon>
        <taxon>Chaetocerotophycidae</taxon>
        <taxon>Chaetocerotales</taxon>
        <taxon>Chaetocerotaceae</taxon>
        <taxon>Chaetoceros</taxon>
    </lineage>
</organism>
<evidence type="ECO:0000313" key="2">
    <source>
        <dbReference type="EMBL" id="CAE0472792.1"/>
    </source>
</evidence>
<dbReference type="AlphaFoldDB" id="A0A7S3QD27"/>
<gene>
    <name evidence="2" type="ORF">CDEB00056_LOCUS17645</name>
</gene>
<feature type="region of interest" description="Disordered" evidence="1">
    <location>
        <begin position="298"/>
        <end position="324"/>
    </location>
</feature>
<dbReference type="EMBL" id="HBIO01022978">
    <property type="protein sequence ID" value="CAE0472792.1"/>
    <property type="molecule type" value="Transcribed_RNA"/>
</dbReference>
<proteinExistence type="predicted"/>
<feature type="compositionally biased region" description="Acidic residues" evidence="1">
    <location>
        <begin position="298"/>
        <end position="313"/>
    </location>
</feature>
<accession>A0A7S3QD27</accession>
<protein>
    <submittedName>
        <fullName evidence="2">Uncharacterized protein</fullName>
    </submittedName>
</protein>
<name>A0A7S3QD27_9STRA</name>
<feature type="region of interest" description="Disordered" evidence="1">
    <location>
        <begin position="89"/>
        <end position="113"/>
    </location>
</feature>
<feature type="region of interest" description="Disordered" evidence="1">
    <location>
        <begin position="22"/>
        <end position="55"/>
    </location>
</feature>
<sequence>MNPLSDTQSIVSTASTQSLLDIMNDESVRRREKLRSKQISTPDSQRDHRQIHPGGNMVVRTLTESLASVGIAGRTNKYKVKRRMLKRALKGGTEESSRKFDISTTSSNSDDSHRVSFDKIHIRDYPRIPGVNPSVMNGPPVTMDWIHVDEHCYDLGLYEEARGVNRHRIMLEMKLEASDRQNLLRELGFSWQEIQKSIKAANIGREKRRKTLLNIHHQKRDENLEKVVRAFKKSFSISHRSKIKKEALQNFASFDDKRSSKKQKGKQVGFNTKQVHDLNISRSHSAGRYDLTLEVDFDEEESDEDDSMMDDFDSASVDSDEKSL</sequence>